<dbReference type="GO" id="GO:0019722">
    <property type="term" value="P:calcium-mediated signaling"/>
    <property type="evidence" value="ECO:0007669"/>
    <property type="project" value="TreeGrafter"/>
</dbReference>
<feature type="region of interest" description="Disordered" evidence="8">
    <location>
        <begin position="1"/>
        <end position="20"/>
    </location>
</feature>
<sequence>MSGGFTDTDPHDEGSTADSLSATSTNFTATILNTTITTNTTNTTHHVLLQLSDDVSPRDGSAVLRVAISAVYAVVCALGLSGNLLVLYLIWSKRMRRRWKRRSSTSSSIHVFVTGLAVTDAQFSLTLPFWAVENALDFAWVFGGAMCKAVSYATALSMYASVFFLTAMSVARYRSLAAALRRGRRGSGSEGCGSGDCGCGAKCASALIWLAAASAALPHAVFSTTATVSGEELCLVRFPDQPSGAVRDAQFWLGLYQAQKVLVGFVVPLGVIATAYSLLLLRVAVVRNDDVARNGSAAWRRRRAVTRSVTAIVLCFFLCWLPNQALTAWGVLVKLDAAAFSRQYYATQAYLFPVSVCLAHASSCLNPVLYCLARRDFREALRRLLRRIRRRRWRRWRRVSCCCWGRATTTTTARPFKTETKTETETDPDPDGRRGPVAVVLPVAVLPVTYPPGVVM</sequence>
<dbReference type="PRINTS" id="PR00237">
    <property type="entry name" value="GPCRRHODOPSN"/>
</dbReference>
<organism evidence="11 12">
    <name type="scientific">Merluccius polli</name>
    <name type="common">Benguela hake</name>
    <name type="synonym">Merluccius cadenati</name>
    <dbReference type="NCBI Taxonomy" id="89951"/>
    <lineage>
        <taxon>Eukaryota</taxon>
        <taxon>Metazoa</taxon>
        <taxon>Chordata</taxon>
        <taxon>Craniata</taxon>
        <taxon>Vertebrata</taxon>
        <taxon>Euteleostomi</taxon>
        <taxon>Actinopterygii</taxon>
        <taxon>Neopterygii</taxon>
        <taxon>Teleostei</taxon>
        <taxon>Neoteleostei</taxon>
        <taxon>Acanthomorphata</taxon>
        <taxon>Zeiogadaria</taxon>
        <taxon>Gadariae</taxon>
        <taxon>Gadiformes</taxon>
        <taxon>Gadoidei</taxon>
        <taxon>Merlucciidae</taxon>
        <taxon>Merluccius</taxon>
    </lineage>
</organism>
<feature type="transmembrane region" description="Helical" evidence="9">
    <location>
        <begin position="304"/>
        <end position="323"/>
    </location>
</feature>
<dbReference type="GO" id="GO:0060326">
    <property type="term" value="P:cell chemotaxis"/>
    <property type="evidence" value="ECO:0007669"/>
    <property type="project" value="TreeGrafter"/>
</dbReference>
<evidence type="ECO:0000256" key="3">
    <source>
        <dbReference type="ARBA" id="ARBA00022989"/>
    </source>
</evidence>
<evidence type="ECO:0000256" key="6">
    <source>
        <dbReference type="ARBA" id="ARBA00023170"/>
    </source>
</evidence>
<evidence type="ECO:0000313" key="11">
    <source>
        <dbReference type="EMBL" id="KAK0141331.1"/>
    </source>
</evidence>
<keyword evidence="5 9" id="KW-0472">Membrane</keyword>
<dbReference type="EMBL" id="JAOPHQ010003976">
    <property type="protein sequence ID" value="KAK0141331.1"/>
    <property type="molecule type" value="Genomic_DNA"/>
</dbReference>
<name>A0AA47NWI8_MERPO</name>
<keyword evidence="4" id="KW-0297">G-protein coupled receptor</keyword>
<dbReference type="GO" id="GO:0016493">
    <property type="term" value="F:C-C chemokine receptor activity"/>
    <property type="evidence" value="ECO:0007669"/>
    <property type="project" value="TreeGrafter"/>
</dbReference>
<evidence type="ECO:0000256" key="1">
    <source>
        <dbReference type="ARBA" id="ARBA00004370"/>
    </source>
</evidence>
<evidence type="ECO:0000259" key="10">
    <source>
        <dbReference type="PROSITE" id="PS50262"/>
    </source>
</evidence>
<keyword evidence="6 11" id="KW-0675">Receptor</keyword>
<feature type="region of interest" description="Disordered" evidence="8">
    <location>
        <begin position="414"/>
        <end position="435"/>
    </location>
</feature>
<dbReference type="GO" id="GO:0006955">
    <property type="term" value="P:immune response"/>
    <property type="evidence" value="ECO:0007669"/>
    <property type="project" value="TreeGrafter"/>
</dbReference>
<dbReference type="PANTHER" id="PTHR10489:SF951">
    <property type="entry name" value="RELAXIN FAMILY PEPTIDE_INSL5 RECEPTOR 4"/>
    <property type="match status" value="1"/>
</dbReference>
<keyword evidence="2 9" id="KW-0812">Transmembrane</keyword>
<dbReference type="InterPro" id="IPR017452">
    <property type="entry name" value="GPCR_Rhodpsn_7TM"/>
</dbReference>
<dbReference type="Proteomes" id="UP001174136">
    <property type="component" value="Unassembled WGS sequence"/>
</dbReference>
<comment type="subcellular location">
    <subcellularLocation>
        <location evidence="1">Membrane</location>
    </subcellularLocation>
</comment>
<keyword evidence="3 9" id="KW-1133">Transmembrane helix</keyword>
<evidence type="ECO:0000256" key="5">
    <source>
        <dbReference type="ARBA" id="ARBA00023136"/>
    </source>
</evidence>
<gene>
    <name evidence="11" type="primary">Rxfp3_1</name>
    <name evidence="11" type="ORF">N1851_021661</name>
</gene>
<evidence type="ECO:0000256" key="8">
    <source>
        <dbReference type="SAM" id="MobiDB-lite"/>
    </source>
</evidence>
<dbReference type="InterPro" id="IPR050119">
    <property type="entry name" value="CCR1-9-like"/>
</dbReference>
<feature type="transmembrane region" description="Helical" evidence="9">
    <location>
        <begin position="111"/>
        <end position="132"/>
    </location>
</feature>
<proteinExistence type="predicted"/>
<evidence type="ECO:0000256" key="4">
    <source>
        <dbReference type="ARBA" id="ARBA00023040"/>
    </source>
</evidence>
<accession>A0AA47NWI8</accession>
<dbReference type="GO" id="GO:0019957">
    <property type="term" value="F:C-C chemokine binding"/>
    <property type="evidence" value="ECO:0007669"/>
    <property type="project" value="TreeGrafter"/>
</dbReference>
<comment type="caution">
    <text evidence="11">The sequence shown here is derived from an EMBL/GenBank/DDBJ whole genome shotgun (WGS) entry which is preliminary data.</text>
</comment>
<dbReference type="PANTHER" id="PTHR10489">
    <property type="entry name" value="CELL ADHESION MOLECULE"/>
    <property type="match status" value="1"/>
</dbReference>
<feature type="transmembrane region" description="Helical" evidence="9">
    <location>
        <begin position="261"/>
        <end position="283"/>
    </location>
</feature>
<keyword evidence="12" id="KW-1185">Reference proteome</keyword>
<evidence type="ECO:0000313" key="12">
    <source>
        <dbReference type="Proteomes" id="UP001174136"/>
    </source>
</evidence>
<feature type="transmembrane region" description="Helical" evidence="9">
    <location>
        <begin position="66"/>
        <end position="91"/>
    </location>
</feature>
<dbReference type="GO" id="GO:0009897">
    <property type="term" value="C:external side of plasma membrane"/>
    <property type="evidence" value="ECO:0007669"/>
    <property type="project" value="TreeGrafter"/>
</dbReference>
<feature type="transmembrane region" description="Helical" evidence="9">
    <location>
        <begin position="350"/>
        <end position="373"/>
    </location>
</feature>
<feature type="transmembrane region" description="Helical" evidence="9">
    <location>
        <begin position="152"/>
        <end position="171"/>
    </location>
</feature>
<reference evidence="11" key="1">
    <citation type="journal article" date="2023" name="Front. Mar. Sci.">
        <title>A new Merluccius polli reference genome to investigate the effects of global change in West African waters.</title>
        <authorList>
            <person name="Mateo J.L."/>
            <person name="Blanco-Fernandez C."/>
            <person name="Garcia-Vazquez E."/>
            <person name="Machado-Schiaffino G."/>
        </authorList>
    </citation>
    <scope>NUCLEOTIDE SEQUENCE</scope>
    <source>
        <strain evidence="11">C29</strain>
        <tissue evidence="11">Fin</tissue>
    </source>
</reference>
<evidence type="ECO:0000256" key="7">
    <source>
        <dbReference type="ARBA" id="ARBA00023224"/>
    </source>
</evidence>
<evidence type="ECO:0000256" key="9">
    <source>
        <dbReference type="SAM" id="Phobius"/>
    </source>
</evidence>
<protein>
    <submittedName>
        <fullName evidence="11">Relaxin-3 receptor 1</fullName>
    </submittedName>
</protein>
<feature type="domain" description="G-protein coupled receptors family 1 profile" evidence="10">
    <location>
        <begin position="82"/>
        <end position="370"/>
    </location>
</feature>
<dbReference type="InterPro" id="IPR000276">
    <property type="entry name" value="GPCR_Rhodpsn"/>
</dbReference>
<dbReference type="Gene3D" id="1.20.1070.10">
    <property type="entry name" value="Rhodopsin 7-helix transmembrane proteins"/>
    <property type="match status" value="1"/>
</dbReference>
<evidence type="ECO:0000256" key="2">
    <source>
        <dbReference type="ARBA" id="ARBA00022692"/>
    </source>
</evidence>
<dbReference type="SUPFAM" id="SSF81321">
    <property type="entry name" value="Family A G protein-coupled receptor-like"/>
    <property type="match status" value="1"/>
</dbReference>
<keyword evidence="7" id="KW-0807">Transducer</keyword>
<dbReference type="AlphaFoldDB" id="A0AA47NWI8"/>
<dbReference type="Pfam" id="PF00001">
    <property type="entry name" value="7tm_1"/>
    <property type="match status" value="1"/>
</dbReference>
<feature type="compositionally biased region" description="Basic and acidic residues" evidence="8">
    <location>
        <begin position="416"/>
        <end position="434"/>
    </location>
</feature>
<dbReference type="GO" id="GO:0007204">
    <property type="term" value="P:positive regulation of cytosolic calcium ion concentration"/>
    <property type="evidence" value="ECO:0007669"/>
    <property type="project" value="TreeGrafter"/>
</dbReference>
<dbReference type="PROSITE" id="PS50262">
    <property type="entry name" value="G_PROTEIN_RECEP_F1_2"/>
    <property type="match status" value="1"/>
</dbReference>